<feature type="domain" description="RING-type" evidence="2">
    <location>
        <begin position="20"/>
        <end position="46"/>
    </location>
</feature>
<name>A0AAE2CI38_9LAMI</name>
<dbReference type="SUPFAM" id="SSF57850">
    <property type="entry name" value="RING/U-box"/>
    <property type="match status" value="1"/>
</dbReference>
<evidence type="ECO:0000313" key="4">
    <source>
        <dbReference type="Proteomes" id="UP001293254"/>
    </source>
</evidence>
<proteinExistence type="predicted"/>
<feature type="region of interest" description="Disordered" evidence="1">
    <location>
        <begin position="68"/>
        <end position="97"/>
    </location>
</feature>
<evidence type="ECO:0000259" key="2">
    <source>
        <dbReference type="Pfam" id="PF17123"/>
    </source>
</evidence>
<feature type="compositionally biased region" description="Low complexity" evidence="1">
    <location>
        <begin position="69"/>
        <end position="81"/>
    </location>
</feature>
<dbReference type="InterPro" id="IPR001841">
    <property type="entry name" value="Znf_RING"/>
</dbReference>
<dbReference type="EMBL" id="JACGWO010000007">
    <property type="protein sequence ID" value="KAK4422972.1"/>
    <property type="molecule type" value="Genomic_DNA"/>
</dbReference>
<organism evidence="3 4">
    <name type="scientific">Sesamum alatum</name>
    <dbReference type="NCBI Taxonomy" id="300844"/>
    <lineage>
        <taxon>Eukaryota</taxon>
        <taxon>Viridiplantae</taxon>
        <taxon>Streptophyta</taxon>
        <taxon>Embryophyta</taxon>
        <taxon>Tracheophyta</taxon>
        <taxon>Spermatophyta</taxon>
        <taxon>Magnoliopsida</taxon>
        <taxon>eudicotyledons</taxon>
        <taxon>Gunneridae</taxon>
        <taxon>Pentapetalae</taxon>
        <taxon>asterids</taxon>
        <taxon>lamiids</taxon>
        <taxon>Lamiales</taxon>
        <taxon>Pedaliaceae</taxon>
        <taxon>Sesamum</taxon>
    </lineage>
</organism>
<reference evidence="3" key="2">
    <citation type="journal article" date="2024" name="Plant">
        <title>Genomic evolution and insights into agronomic trait innovations of Sesamum species.</title>
        <authorList>
            <person name="Miao H."/>
            <person name="Wang L."/>
            <person name="Qu L."/>
            <person name="Liu H."/>
            <person name="Sun Y."/>
            <person name="Le M."/>
            <person name="Wang Q."/>
            <person name="Wei S."/>
            <person name="Zheng Y."/>
            <person name="Lin W."/>
            <person name="Duan Y."/>
            <person name="Cao H."/>
            <person name="Xiong S."/>
            <person name="Wang X."/>
            <person name="Wei L."/>
            <person name="Li C."/>
            <person name="Ma Q."/>
            <person name="Ju M."/>
            <person name="Zhao R."/>
            <person name="Li G."/>
            <person name="Mu C."/>
            <person name="Tian Q."/>
            <person name="Mei H."/>
            <person name="Zhang T."/>
            <person name="Gao T."/>
            <person name="Zhang H."/>
        </authorList>
    </citation>
    <scope>NUCLEOTIDE SEQUENCE</scope>
    <source>
        <strain evidence="3">3651</strain>
    </source>
</reference>
<dbReference type="Proteomes" id="UP001293254">
    <property type="component" value="Unassembled WGS sequence"/>
</dbReference>
<evidence type="ECO:0000256" key="1">
    <source>
        <dbReference type="SAM" id="MobiDB-lite"/>
    </source>
</evidence>
<accession>A0AAE2CI38</accession>
<keyword evidence="4" id="KW-1185">Reference proteome</keyword>
<dbReference type="Gene3D" id="3.30.40.10">
    <property type="entry name" value="Zinc/RING finger domain, C3HC4 (zinc finger)"/>
    <property type="match status" value="1"/>
</dbReference>
<feature type="compositionally biased region" description="Polar residues" evidence="1">
    <location>
        <begin position="82"/>
        <end position="92"/>
    </location>
</feature>
<comment type="caution">
    <text evidence="3">The sequence shown here is derived from an EMBL/GenBank/DDBJ whole genome shotgun (WGS) entry which is preliminary data.</text>
</comment>
<sequence>MAIVLYKKSASSGGSRSEAECCICLEIFGDKEEVKVLLECRHCFHQSVWTSGLRLSRVARFAVLHSDFSSPPSKIPKLSSLEDFSSPPTNDSPAFFRHESSGFFSTHLKLR</sequence>
<dbReference type="InterPro" id="IPR013083">
    <property type="entry name" value="Znf_RING/FYVE/PHD"/>
</dbReference>
<gene>
    <name evidence="3" type="ORF">Salat_1879800</name>
</gene>
<dbReference type="Pfam" id="PF17123">
    <property type="entry name" value="zf-RING_11"/>
    <property type="match status" value="1"/>
</dbReference>
<evidence type="ECO:0000313" key="3">
    <source>
        <dbReference type="EMBL" id="KAK4422972.1"/>
    </source>
</evidence>
<dbReference type="AlphaFoldDB" id="A0AAE2CI38"/>
<protein>
    <recommendedName>
        <fullName evidence="2">RING-type domain-containing protein</fullName>
    </recommendedName>
</protein>
<reference evidence="3" key="1">
    <citation type="submission" date="2020-06" db="EMBL/GenBank/DDBJ databases">
        <authorList>
            <person name="Li T."/>
            <person name="Hu X."/>
            <person name="Zhang T."/>
            <person name="Song X."/>
            <person name="Zhang H."/>
            <person name="Dai N."/>
            <person name="Sheng W."/>
            <person name="Hou X."/>
            <person name="Wei L."/>
        </authorList>
    </citation>
    <scope>NUCLEOTIDE SEQUENCE</scope>
    <source>
        <strain evidence="3">3651</strain>
        <tissue evidence="3">Leaf</tissue>
    </source>
</reference>